<feature type="region of interest" description="Disordered" evidence="1">
    <location>
        <begin position="233"/>
        <end position="252"/>
    </location>
</feature>
<sequence>MYQATSEESMTYNFLPAIKSGISTGTNEAISIFNTALDTATGAVPLELIPKVLEKIALDAETIALDGGTSEVDAVTSVVDTGTRAVNTGTSALNAGTSTVNSSVSAANSTQSAGTIVLTPSQNSAINTLESKLTLYPFDYNKASKEQLQHRVVTKKSDEHGVLAVRFTVTLARTSCLEYLSILKSSLSPYDLVCNKLKVNVIQMGQHSPTPLMNNNTNTQALTSSLLQKQLTARNRPANSLLRTRSAASRKR</sequence>
<dbReference type="EMBL" id="OC006955">
    <property type="protein sequence ID" value="CAD7266427.1"/>
    <property type="molecule type" value="Genomic_DNA"/>
</dbReference>
<reference evidence="2" key="1">
    <citation type="submission" date="2020-11" db="EMBL/GenBank/DDBJ databases">
        <authorList>
            <person name="Tran Van P."/>
        </authorList>
    </citation>
    <scope>NUCLEOTIDE SEQUENCE</scope>
</reference>
<protein>
    <submittedName>
        <fullName evidence="2">Uncharacterized protein</fullName>
    </submittedName>
</protein>
<organism evidence="2">
    <name type="scientific">Timema shepardi</name>
    <name type="common">Walking stick</name>
    <dbReference type="NCBI Taxonomy" id="629360"/>
    <lineage>
        <taxon>Eukaryota</taxon>
        <taxon>Metazoa</taxon>
        <taxon>Ecdysozoa</taxon>
        <taxon>Arthropoda</taxon>
        <taxon>Hexapoda</taxon>
        <taxon>Insecta</taxon>
        <taxon>Pterygota</taxon>
        <taxon>Neoptera</taxon>
        <taxon>Polyneoptera</taxon>
        <taxon>Phasmatodea</taxon>
        <taxon>Timematodea</taxon>
        <taxon>Timematoidea</taxon>
        <taxon>Timematidae</taxon>
        <taxon>Timema</taxon>
    </lineage>
</organism>
<evidence type="ECO:0000313" key="2">
    <source>
        <dbReference type="EMBL" id="CAD7266427.1"/>
    </source>
</evidence>
<accession>A0A7R9B4Z0</accession>
<proteinExistence type="predicted"/>
<dbReference type="AlphaFoldDB" id="A0A7R9B4Z0"/>
<gene>
    <name evidence="2" type="ORF">TSIB3V08_LOCUS10446</name>
</gene>
<evidence type="ECO:0000256" key="1">
    <source>
        <dbReference type="SAM" id="MobiDB-lite"/>
    </source>
</evidence>
<name>A0A7R9B4Z0_TIMSH</name>